<dbReference type="AlphaFoldDB" id="A0A4S8PZP1"/>
<accession>A0A4S8PZP1</accession>
<dbReference type="PROSITE" id="PS50830">
    <property type="entry name" value="TNASE_3"/>
    <property type="match status" value="1"/>
</dbReference>
<evidence type="ECO:0000313" key="2">
    <source>
        <dbReference type="EMBL" id="THV37237.1"/>
    </source>
</evidence>
<evidence type="ECO:0000259" key="1">
    <source>
        <dbReference type="PROSITE" id="PS50830"/>
    </source>
</evidence>
<proteinExistence type="predicted"/>
<organism evidence="2 3">
    <name type="scientific">Rhizobium rosettiformans W3</name>
    <dbReference type="NCBI Taxonomy" id="538378"/>
    <lineage>
        <taxon>Bacteria</taxon>
        <taxon>Pseudomonadati</taxon>
        <taxon>Pseudomonadota</taxon>
        <taxon>Alphaproteobacteria</taxon>
        <taxon>Hyphomicrobiales</taxon>
        <taxon>Rhizobiaceae</taxon>
        <taxon>Rhizobium/Agrobacterium group</taxon>
        <taxon>Rhizobium</taxon>
    </lineage>
</organism>
<dbReference type="SUPFAM" id="SSF50199">
    <property type="entry name" value="Staphylococcal nuclease"/>
    <property type="match status" value="1"/>
</dbReference>
<gene>
    <name evidence="2" type="ORF">FAA86_06490</name>
</gene>
<comment type="caution">
    <text evidence="2">The sequence shown here is derived from an EMBL/GenBank/DDBJ whole genome shotgun (WGS) entry which is preliminary data.</text>
</comment>
<dbReference type="InterPro" id="IPR035437">
    <property type="entry name" value="SNase_OB-fold_sf"/>
</dbReference>
<feature type="domain" description="TNase-like" evidence="1">
    <location>
        <begin position="27"/>
        <end position="149"/>
    </location>
</feature>
<dbReference type="InterPro" id="IPR016071">
    <property type="entry name" value="Staphylococal_nuclease_OB-fold"/>
</dbReference>
<dbReference type="Pfam" id="PF00565">
    <property type="entry name" value="SNase"/>
    <property type="match status" value="1"/>
</dbReference>
<evidence type="ECO:0000313" key="3">
    <source>
        <dbReference type="Proteomes" id="UP000307378"/>
    </source>
</evidence>
<dbReference type="EMBL" id="STGU01000003">
    <property type="protein sequence ID" value="THV37237.1"/>
    <property type="molecule type" value="Genomic_DNA"/>
</dbReference>
<dbReference type="Gene3D" id="2.40.50.90">
    <property type="match status" value="1"/>
</dbReference>
<dbReference type="Proteomes" id="UP000307378">
    <property type="component" value="Unassembled WGS sequence"/>
</dbReference>
<name>A0A4S8PZP1_9HYPH</name>
<sequence>MFRTPVATVMIFLSAVPTGAGSRMIDGPVAAEVVRVIDGDTILVEAMPWPDHKMNTYVRLRGIDAPELRSKCPAFRKAAQVAKSELASLIGNERLVQLTAISGDKYFGRVVADLTLPDGTRPADRLLEVGLAERYAGKQKIRRACPGRL</sequence>
<protein>
    <submittedName>
        <fullName evidence="2">Thermonuclease family protein</fullName>
    </submittedName>
</protein>
<dbReference type="RefSeq" id="WP_136539148.1">
    <property type="nucleotide sequence ID" value="NZ_STGU01000003.1"/>
</dbReference>
<reference evidence="2 3" key="1">
    <citation type="submission" date="2019-04" db="EMBL/GenBank/DDBJ databases">
        <title>genome sequence of strain W3.</title>
        <authorList>
            <person name="Gao J."/>
            <person name="Sun J."/>
        </authorList>
    </citation>
    <scope>NUCLEOTIDE SEQUENCE [LARGE SCALE GENOMIC DNA]</scope>
    <source>
        <strain evidence="2 3">W3</strain>
    </source>
</reference>